<dbReference type="InterPro" id="IPR010108">
    <property type="entry name" value="Lycopene_cyclase_b/e"/>
</dbReference>
<reference evidence="5" key="1">
    <citation type="submission" date="2010-05" db="EMBL/GenBank/DDBJ databases">
        <title>The complete genome of Truepera radiovictris DSM 17093.</title>
        <authorList>
            <consortium name="US DOE Joint Genome Institute (JGI-PGF)"/>
            <person name="Lucas S."/>
            <person name="Copeland A."/>
            <person name="Lapidus A."/>
            <person name="Glavina del Rio T."/>
            <person name="Dalin E."/>
            <person name="Tice H."/>
            <person name="Bruce D."/>
            <person name="Goodwin L."/>
            <person name="Pitluck S."/>
            <person name="Kyrpides N."/>
            <person name="Mavromatis K."/>
            <person name="Ovchinnikova G."/>
            <person name="Munk A.C."/>
            <person name="Detter J.C."/>
            <person name="Han C."/>
            <person name="Tapia R."/>
            <person name="Land M."/>
            <person name="Hauser L."/>
            <person name="Markowitz V."/>
            <person name="Cheng J.-F."/>
            <person name="Hugenholtz P."/>
            <person name="Woyke T."/>
            <person name="Wu D."/>
            <person name="Tindall B."/>
            <person name="Pomrenke H.G."/>
            <person name="Brambilla E."/>
            <person name="Klenk H.-P."/>
            <person name="Eisen J.A."/>
        </authorList>
    </citation>
    <scope>NUCLEOTIDE SEQUENCE [LARGE SCALE GENOMIC DNA]</scope>
    <source>
        <strain evidence="5">DSM 17093 / CIP 108686 / LMG 22925 / RQ-24</strain>
    </source>
</reference>
<keyword evidence="5" id="KW-1185">Reference proteome</keyword>
<reference evidence="4 5" key="2">
    <citation type="journal article" date="2011" name="Stand. Genomic Sci.">
        <title>Complete genome sequence of Truepera radiovictrix type strain (RQ-24).</title>
        <authorList>
            <person name="Ivanova N."/>
            <person name="Rohde C."/>
            <person name="Munk C."/>
            <person name="Nolan M."/>
            <person name="Lucas S."/>
            <person name="Del Rio T.G."/>
            <person name="Tice H."/>
            <person name="Deshpande S."/>
            <person name="Cheng J.F."/>
            <person name="Tapia R."/>
            <person name="Han C."/>
            <person name="Goodwin L."/>
            <person name="Pitluck S."/>
            <person name="Liolios K."/>
            <person name="Mavromatis K."/>
            <person name="Mikhailova N."/>
            <person name="Pati A."/>
            <person name="Chen A."/>
            <person name="Palaniappan K."/>
            <person name="Land M."/>
            <person name="Hauser L."/>
            <person name="Chang Y.J."/>
            <person name="Jeffries C.D."/>
            <person name="Brambilla E."/>
            <person name="Rohde M."/>
            <person name="Goker M."/>
            <person name="Tindall B.J."/>
            <person name="Woyke T."/>
            <person name="Bristow J."/>
            <person name="Eisen J.A."/>
            <person name="Markowitz V."/>
            <person name="Hugenholtz P."/>
            <person name="Kyrpides N.C."/>
            <person name="Klenk H.P."/>
            <person name="Lapidus A."/>
        </authorList>
    </citation>
    <scope>NUCLEOTIDE SEQUENCE [LARGE SCALE GENOMIC DNA]</scope>
    <source>
        <strain evidence="5">DSM 17093 / CIP 108686 / LMG 22925 / RQ-24</strain>
    </source>
</reference>
<dbReference type="EMBL" id="CP002049">
    <property type="protein sequence ID" value="ADI15537.1"/>
    <property type="molecule type" value="Genomic_DNA"/>
</dbReference>
<dbReference type="GO" id="GO:0016117">
    <property type="term" value="P:carotenoid biosynthetic process"/>
    <property type="evidence" value="ECO:0007669"/>
    <property type="project" value="UniProtKB-KW"/>
</dbReference>
<dbReference type="PANTHER" id="PTHR39757:SF5">
    <property type="entry name" value="OS02G0190600 PROTEIN"/>
    <property type="match status" value="1"/>
</dbReference>
<accession>D7CT74</accession>
<keyword evidence="3" id="KW-0520">NAD</keyword>
<dbReference type="Pfam" id="PF05834">
    <property type="entry name" value="Lycopene_cycl"/>
    <property type="match status" value="1"/>
</dbReference>
<dbReference type="RefSeq" id="WP_013178899.1">
    <property type="nucleotide sequence ID" value="NC_014221.1"/>
</dbReference>
<comment type="similarity">
    <text evidence="1">Belongs to the lycopene cyclase family.</text>
</comment>
<dbReference type="Gene3D" id="3.50.50.60">
    <property type="entry name" value="FAD/NAD(P)-binding domain"/>
    <property type="match status" value="1"/>
</dbReference>
<dbReference type="NCBIfam" id="NF045687">
    <property type="entry name" value="LycopCycCtrL"/>
    <property type="match status" value="1"/>
</dbReference>
<name>D7CT74_TRURR</name>
<dbReference type="HOGENOM" id="CLU_032956_1_0_0"/>
<dbReference type="NCBIfam" id="TIGR01790">
    <property type="entry name" value="carotene-cycl"/>
    <property type="match status" value="1"/>
</dbReference>
<dbReference type="SUPFAM" id="SSF51905">
    <property type="entry name" value="FAD/NAD(P)-binding domain"/>
    <property type="match status" value="1"/>
</dbReference>
<dbReference type="KEGG" id="tra:Trad_2428"/>
<proteinExistence type="inferred from homology"/>
<dbReference type="GO" id="GO:0016705">
    <property type="term" value="F:oxidoreductase activity, acting on paired donors, with incorporation or reduction of molecular oxygen"/>
    <property type="evidence" value="ECO:0007669"/>
    <property type="project" value="InterPro"/>
</dbReference>
<dbReference type="PANTHER" id="PTHR39757">
    <property type="match status" value="1"/>
</dbReference>
<keyword evidence="2" id="KW-0125">Carotenoid biosynthesis</keyword>
<evidence type="ECO:0000256" key="3">
    <source>
        <dbReference type="ARBA" id="ARBA00023027"/>
    </source>
</evidence>
<dbReference type="eggNOG" id="COG0654">
    <property type="taxonomic scope" value="Bacteria"/>
</dbReference>
<dbReference type="GO" id="GO:0016860">
    <property type="term" value="F:intramolecular oxidoreductase activity"/>
    <property type="evidence" value="ECO:0007669"/>
    <property type="project" value="UniProtKB-ARBA"/>
</dbReference>
<dbReference type="EC" id="5.3.99.8" evidence="4"/>
<dbReference type="Proteomes" id="UP000000379">
    <property type="component" value="Chromosome"/>
</dbReference>
<evidence type="ECO:0000256" key="2">
    <source>
        <dbReference type="ARBA" id="ARBA00022746"/>
    </source>
</evidence>
<keyword evidence="4" id="KW-0413">Isomerase</keyword>
<dbReference type="InterPro" id="IPR054896">
    <property type="entry name" value="LycopCyc"/>
</dbReference>
<dbReference type="PRINTS" id="PR00420">
    <property type="entry name" value="RNGMNOXGNASE"/>
</dbReference>
<organism evidence="4 5">
    <name type="scientific">Truepera radiovictrix (strain DSM 17093 / CIP 108686 / LMG 22925 / RQ-24)</name>
    <dbReference type="NCBI Taxonomy" id="649638"/>
    <lineage>
        <taxon>Bacteria</taxon>
        <taxon>Thermotogati</taxon>
        <taxon>Deinococcota</taxon>
        <taxon>Deinococci</taxon>
        <taxon>Trueperales</taxon>
        <taxon>Trueperaceae</taxon>
        <taxon>Truepera</taxon>
    </lineage>
</organism>
<dbReference type="AlphaFoldDB" id="D7CT74"/>
<evidence type="ECO:0000256" key="1">
    <source>
        <dbReference type="ARBA" id="ARBA00006599"/>
    </source>
</evidence>
<evidence type="ECO:0000313" key="5">
    <source>
        <dbReference type="Proteomes" id="UP000000379"/>
    </source>
</evidence>
<evidence type="ECO:0000313" key="4">
    <source>
        <dbReference type="EMBL" id="ADI15537.1"/>
    </source>
</evidence>
<dbReference type="InterPro" id="IPR036188">
    <property type="entry name" value="FAD/NAD-bd_sf"/>
</dbReference>
<protein>
    <submittedName>
        <fullName evidence="4">Lycopene cyclase family protein</fullName>
        <ecNumber evidence="4">5.3.99.8</ecNumber>
    </submittedName>
</protein>
<sequence>MADTPLSPNAPLPHAAASSVPCDVLVVGAGPAGLAAAAALAEQGLGVTVLSAAAGPDEHAPWPNTYGVWLDEVEGLGYAPLLAHRWHDTVAHFGRGEVALGRTYGRFDNGRLQRHLLERCVRGGVRWRRGRAAGATHTANASLVHLQDGAAVPARLVLDASGHAPALVARRGRERPAFQTAYGVLGTFSAPPVAPGKMLLMDFRDDFLPPGERGRDPTFLYAMDMTGGRFFVEETSLARRPGLPMAVLKDRLQRRLAHLGVAVQETLELEHCAFPMGLPLPDRQQRVVGLGGAASMVHPASGYMIAATLRAAPALARTLASALGAPHATPQRAAEAAWQTLWSDARVRQRQLYLFGLEGLLRLDGPQLRDFFSAFFALPPHRWQGYLAGTLSTPEIARTMTAMFAHVPGGVRGALIRTALGRHGGLLLRALGAPL</sequence>
<gene>
    <name evidence="4" type="ordered locus">Trad_2428</name>
</gene>
<dbReference type="STRING" id="649638.Trad_2428"/>